<dbReference type="GO" id="GO:0004252">
    <property type="term" value="F:serine-type endopeptidase activity"/>
    <property type="evidence" value="ECO:0007669"/>
    <property type="project" value="InterPro"/>
</dbReference>
<dbReference type="AlphaFoldDB" id="A0A343TFW8"/>
<evidence type="ECO:0000256" key="4">
    <source>
        <dbReference type="ARBA" id="ARBA00023136"/>
    </source>
</evidence>
<sequence length="385" mass="41334">MDLKRALSVTLQLTLAVVVIALVAGQLLGQPILLSFVETGSMEPTLEPGDGFVAVPAELSGEIQQGDVIVFHAEEIQGGGLTTHRVVEVTEQGYITRGDANPFTDQDGDEPVVRDAQVVATALQFGGSVVVIPHLGTAVMGLQAGLETVQRQLAAALGTRALLGPQGIAYVLFALSVLAYAADYLLFGSAGKKRLRERTRNTGTSARTLLLVLALVLVITATAAMIVPAGTEQFTIVSAEFESENPTVIERGTASELPYLVPNAGLVPVHVYLEPASEGVAVEPEYTYVGSRVETTATLTLSAPEETGAYRRFVTERRYLAVLPAPVIDTLYRIHPWLPLVVINAVLAGGIYGVGRLLLGTGRIRDRNRKPRGRRYRRILRSLYE</sequence>
<reference evidence="8" key="1">
    <citation type="submission" date="2017-11" db="EMBL/GenBank/DDBJ databases">
        <title>Phenotypic and genomic properties of facultatively anaerobic sulfur-reducing natronoarchaea from hypersaline soda lakes.</title>
        <authorList>
            <person name="Sorokin D.Y."/>
            <person name="Kublanov I.V."/>
            <person name="Roman P."/>
            <person name="Sinninghe Damste J.S."/>
            <person name="Golyshin P.N."/>
            <person name="Rojo D."/>
            <person name="Ciordia S."/>
            <person name="Mena M.D.C."/>
            <person name="Ferrer M."/>
            <person name="Messina E."/>
            <person name="Smedile F."/>
            <person name="La Spada G."/>
            <person name="La Cono V."/>
            <person name="Yakimov M.M."/>
        </authorList>
    </citation>
    <scope>NUCLEOTIDE SEQUENCE [LARGE SCALE GENOMIC DNA]</scope>
    <source>
        <strain evidence="8">AArc-Sl</strain>
    </source>
</reference>
<dbReference type="RefSeq" id="WP_119821654.1">
    <property type="nucleotide sequence ID" value="NZ_CP025066.1"/>
</dbReference>
<dbReference type="NCBIfam" id="TIGR02228">
    <property type="entry name" value="sigpep_I_arch"/>
    <property type="match status" value="1"/>
</dbReference>
<keyword evidence="2 5" id="KW-0812">Transmembrane</keyword>
<accession>A0A343TFW8</accession>
<feature type="transmembrane region" description="Helical" evidence="5">
    <location>
        <begin position="337"/>
        <end position="359"/>
    </location>
</feature>
<evidence type="ECO:0000313" key="7">
    <source>
        <dbReference type="EMBL" id="AUX07990.1"/>
    </source>
</evidence>
<dbReference type="Proteomes" id="UP000263012">
    <property type="component" value="Chromosome"/>
</dbReference>
<comment type="subcellular location">
    <subcellularLocation>
        <location evidence="1">Membrane</location>
    </subcellularLocation>
</comment>
<evidence type="ECO:0000256" key="3">
    <source>
        <dbReference type="ARBA" id="ARBA00022989"/>
    </source>
</evidence>
<feature type="domain" description="Peptidase S26" evidence="6">
    <location>
        <begin position="13"/>
        <end position="75"/>
    </location>
</feature>
<feature type="transmembrane region" description="Helical" evidence="5">
    <location>
        <begin position="167"/>
        <end position="187"/>
    </location>
</feature>
<dbReference type="SUPFAM" id="SSF51306">
    <property type="entry name" value="LexA/Signal peptidase"/>
    <property type="match status" value="1"/>
</dbReference>
<dbReference type="CDD" id="cd06530">
    <property type="entry name" value="S26_SPase_I"/>
    <property type="match status" value="1"/>
</dbReference>
<dbReference type="GO" id="GO:0006465">
    <property type="term" value="P:signal peptide processing"/>
    <property type="evidence" value="ECO:0007669"/>
    <property type="project" value="InterPro"/>
</dbReference>
<dbReference type="Pfam" id="PF10502">
    <property type="entry name" value="Peptidase_S26"/>
    <property type="match status" value="1"/>
</dbReference>
<dbReference type="InterPro" id="IPR036286">
    <property type="entry name" value="LexA/Signal_pep-like_sf"/>
</dbReference>
<evidence type="ECO:0000259" key="6">
    <source>
        <dbReference type="Pfam" id="PF10502"/>
    </source>
</evidence>
<evidence type="ECO:0000256" key="1">
    <source>
        <dbReference type="ARBA" id="ARBA00004370"/>
    </source>
</evidence>
<name>A0A343TFW8_9EURY</name>
<keyword evidence="4 5" id="KW-0472">Membrane</keyword>
<evidence type="ECO:0000256" key="2">
    <source>
        <dbReference type="ARBA" id="ARBA00022692"/>
    </source>
</evidence>
<dbReference type="KEGG" id="hdf:AArcSl_0335"/>
<keyword evidence="3 5" id="KW-1133">Transmembrane helix</keyword>
<dbReference type="OrthoDB" id="50404at2157"/>
<dbReference type="InterPro" id="IPR001733">
    <property type="entry name" value="Peptidase_S26B"/>
</dbReference>
<evidence type="ECO:0000313" key="8">
    <source>
        <dbReference type="Proteomes" id="UP000263012"/>
    </source>
</evidence>
<keyword evidence="8" id="KW-1185">Reference proteome</keyword>
<evidence type="ECO:0000256" key="5">
    <source>
        <dbReference type="SAM" id="Phobius"/>
    </source>
</evidence>
<dbReference type="InterPro" id="IPR019533">
    <property type="entry name" value="Peptidase_S26"/>
</dbReference>
<dbReference type="EMBL" id="CP025066">
    <property type="protein sequence ID" value="AUX07990.1"/>
    <property type="molecule type" value="Genomic_DNA"/>
</dbReference>
<organism evidence="7 8">
    <name type="scientific">Halalkaliarchaeum desulfuricum</name>
    <dbReference type="NCBI Taxonomy" id="2055893"/>
    <lineage>
        <taxon>Archaea</taxon>
        <taxon>Methanobacteriati</taxon>
        <taxon>Methanobacteriota</taxon>
        <taxon>Stenosarchaea group</taxon>
        <taxon>Halobacteria</taxon>
        <taxon>Halobacteriales</taxon>
        <taxon>Haloferacaceae</taxon>
        <taxon>Halalkaliarchaeum</taxon>
    </lineage>
</organism>
<feature type="transmembrane region" description="Helical" evidence="5">
    <location>
        <begin position="208"/>
        <end position="227"/>
    </location>
</feature>
<proteinExistence type="predicted"/>
<gene>
    <name evidence="7" type="primary">sipW</name>
    <name evidence="7" type="ORF">AArcSl_0335</name>
</gene>
<dbReference type="GeneID" id="37876670"/>
<dbReference type="GO" id="GO:0016020">
    <property type="term" value="C:membrane"/>
    <property type="evidence" value="ECO:0007669"/>
    <property type="project" value="UniProtKB-SubCell"/>
</dbReference>
<protein>
    <submittedName>
        <fullName evidence="7">Signal peptidase I</fullName>
    </submittedName>
</protein>